<accession>A0AAD4YLB5</accession>
<dbReference type="EMBL" id="JAJFAZ020000008">
    <property type="protein sequence ID" value="KAI5314332.1"/>
    <property type="molecule type" value="Genomic_DNA"/>
</dbReference>
<dbReference type="Proteomes" id="UP001054821">
    <property type="component" value="Chromosome 8"/>
</dbReference>
<evidence type="ECO:0000313" key="3">
    <source>
        <dbReference type="Proteomes" id="UP001054821"/>
    </source>
</evidence>
<protein>
    <submittedName>
        <fullName evidence="2">Uncharacterized protein</fullName>
    </submittedName>
</protein>
<dbReference type="AlphaFoldDB" id="A0AAD4YLB5"/>
<feature type="compositionally biased region" description="Basic and acidic residues" evidence="1">
    <location>
        <begin position="97"/>
        <end position="115"/>
    </location>
</feature>
<comment type="caution">
    <text evidence="2">The sequence shown here is derived from an EMBL/GenBank/DDBJ whole genome shotgun (WGS) entry which is preliminary data.</text>
</comment>
<proteinExistence type="predicted"/>
<sequence length="115" mass="12958">MAIALHLCHRKTRPDLFFSDSVAGKASLNRRKLLSVRCSCDCSSTAAVEPEFDAKVFRKNYNCRGFGHKEATLELMNRDYTGFGSPTRSSIIQRSISDWRKGRENSERGRAAEAI</sequence>
<evidence type="ECO:0000256" key="1">
    <source>
        <dbReference type="SAM" id="MobiDB-lite"/>
    </source>
</evidence>
<name>A0AAD4YLB5_PRUDU</name>
<feature type="region of interest" description="Disordered" evidence="1">
    <location>
        <begin position="94"/>
        <end position="115"/>
    </location>
</feature>
<evidence type="ECO:0000313" key="2">
    <source>
        <dbReference type="EMBL" id="KAI5314332.1"/>
    </source>
</evidence>
<reference evidence="2 3" key="1">
    <citation type="journal article" date="2022" name="G3 (Bethesda)">
        <title>Whole-genome sequence and methylome profiling of the almond [Prunus dulcis (Mill.) D.A. Webb] cultivar 'Nonpareil'.</title>
        <authorList>
            <person name="D'Amico-Willman K.M."/>
            <person name="Ouma W.Z."/>
            <person name="Meulia T."/>
            <person name="Sideli G.M."/>
            <person name="Gradziel T.M."/>
            <person name="Fresnedo-Ramirez J."/>
        </authorList>
    </citation>
    <scope>NUCLEOTIDE SEQUENCE [LARGE SCALE GENOMIC DNA]</scope>
    <source>
        <strain evidence="2">Clone GOH B32 T37-40</strain>
    </source>
</reference>
<keyword evidence="3" id="KW-1185">Reference proteome</keyword>
<organism evidence="2 3">
    <name type="scientific">Prunus dulcis</name>
    <name type="common">Almond</name>
    <name type="synonym">Amygdalus dulcis</name>
    <dbReference type="NCBI Taxonomy" id="3755"/>
    <lineage>
        <taxon>Eukaryota</taxon>
        <taxon>Viridiplantae</taxon>
        <taxon>Streptophyta</taxon>
        <taxon>Embryophyta</taxon>
        <taxon>Tracheophyta</taxon>
        <taxon>Spermatophyta</taxon>
        <taxon>Magnoliopsida</taxon>
        <taxon>eudicotyledons</taxon>
        <taxon>Gunneridae</taxon>
        <taxon>Pentapetalae</taxon>
        <taxon>rosids</taxon>
        <taxon>fabids</taxon>
        <taxon>Rosales</taxon>
        <taxon>Rosaceae</taxon>
        <taxon>Amygdaloideae</taxon>
        <taxon>Amygdaleae</taxon>
        <taxon>Prunus</taxon>
    </lineage>
</organism>
<gene>
    <name evidence="2" type="ORF">L3X38_043508</name>
</gene>